<comment type="caution">
    <text evidence="2">The sequence shown here is derived from an EMBL/GenBank/DDBJ whole genome shotgun (WGS) entry which is preliminary data.</text>
</comment>
<feature type="compositionally biased region" description="Polar residues" evidence="1">
    <location>
        <begin position="1"/>
        <end position="20"/>
    </location>
</feature>
<gene>
    <name evidence="2" type="ORF">ACFQ5D_10715</name>
</gene>
<keyword evidence="3" id="KW-1185">Reference proteome</keyword>
<organism evidence="2 3">
    <name type="scientific">Paenibacillus farraposensis</name>
    <dbReference type="NCBI Taxonomy" id="2807095"/>
    <lineage>
        <taxon>Bacteria</taxon>
        <taxon>Bacillati</taxon>
        <taxon>Bacillota</taxon>
        <taxon>Bacilli</taxon>
        <taxon>Bacillales</taxon>
        <taxon>Paenibacillaceae</taxon>
        <taxon>Paenibacillus</taxon>
    </lineage>
</organism>
<feature type="region of interest" description="Disordered" evidence="1">
    <location>
        <begin position="1"/>
        <end position="22"/>
    </location>
</feature>
<sequence length="76" mass="8652">MAEEVAQQTVQSEQTPQAPVNINKPLSELEQLITEKINLGKKLGIMGDLEPIQGYSDTGEYRRIVEIDKRLWELVK</sequence>
<evidence type="ECO:0000313" key="2">
    <source>
        <dbReference type="EMBL" id="MFD1461873.1"/>
    </source>
</evidence>
<evidence type="ECO:0000256" key="1">
    <source>
        <dbReference type="SAM" id="MobiDB-lite"/>
    </source>
</evidence>
<reference evidence="3" key="1">
    <citation type="journal article" date="2019" name="Int. J. Syst. Evol. Microbiol.">
        <title>The Global Catalogue of Microorganisms (GCM) 10K type strain sequencing project: providing services to taxonomists for standard genome sequencing and annotation.</title>
        <authorList>
            <consortium name="The Broad Institute Genomics Platform"/>
            <consortium name="The Broad Institute Genome Sequencing Center for Infectious Disease"/>
            <person name="Wu L."/>
            <person name="Ma J."/>
        </authorList>
    </citation>
    <scope>NUCLEOTIDE SEQUENCE [LARGE SCALE GENOMIC DNA]</scope>
    <source>
        <strain evidence="3">CCM 9147</strain>
    </source>
</reference>
<dbReference type="RefSeq" id="WP_229525258.1">
    <property type="nucleotide sequence ID" value="NZ_JAFFQR010000095.1"/>
</dbReference>
<dbReference type="Proteomes" id="UP001597340">
    <property type="component" value="Unassembled WGS sequence"/>
</dbReference>
<dbReference type="EMBL" id="JBHTNZ010000011">
    <property type="protein sequence ID" value="MFD1461873.1"/>
    <property type="molecule type" value="Genomic_DNA"/>
</dbReference>
<proteinExistence type="predicted"/>
<evidence type="ECO:0000313" key="3">
    <source>
        <dbReference type="Proteomes" id="UP001597340"/>
    </source>
</evidence>
<accession>A0ABW4DD10</accession>
<protein>
    <submittedName>
        <fullName evidence="2">Uncharacterized protein</fullName>
    </submittedName>
</protein>
<name>A0ABW4DD10_9BACL</name>